<accession>A0A5B7EZC8</accession>
<dbReference type="AlphaFoldDB" id="A0A5B7EZC8"/>
<comment type="caution">
    <text evidence="1">The sequence shown here is derived from an EMBL/GenBank/DDBJ whole genome shotgun (WGS) entry which is preliminary data.</text>
</comment>
<organism evidence="1 2">
    <name type="scientific">Portunus trituberculatus</name>
    <name type="common">Swimming crab</name>
    <name type="synonym">Neptunus trituberculatus</name>
    <dbReference type="NCBI Taxonomy" id="210409"/>
    <lineage>
        <taxon>Eukaryota</taxon>
        <taxon>Metazoa</taxon>
        <taxon>Ecdysozoa</taxon>
        <taxon>Arthropoda</taxon>
        <taxon>Crustacea</taxon>
        <taxon>Multicrustacea</taxon>
        <taxon>Malacostraca</taxon>
        <taxon>Eumalacostraca</taxon>
        <taxon>Eucarida</taxon>
        <taxon>Decapoda</taxon>
        <taxon>Pleocyemata</taxon>
        <taxon>Brachyura</taxon>
        <taxon>Eubrachyura</taxon>
        <taxon>Portunoidea</taxon>
        <taxon>Portunidae</taxon>
        <taxon>Portuninae</taxon>
        <taxon>Portunus</taxon>
    </lineage>
</organism>
<keyword evidence="2" id="KW-1185">Reference proteome</keyword>
<name>A0A5B7EZC8_PORTR</name>
<gene>
    <name evidence="1" type="ORF">E2C01_031727</name>
</gene>
<reference evidence="1 2" key="1">
    <citation type="submission" date="2019-05" db="EMBL/GenBank/DDBJ databases">
        <title>Another draft genome of Portunus trituberculatus and its Hox gene families provides insights of decapod evolution.</title>
        <authorList>
            <person name="Jeong J.-H."/>
            <person name="Song I."/>
            <person name="Kim S."/>
            <person name="Choi T."/>
            <person name="Kim D."/>
            <person name="Ryu S."/>
            <person name="Kim W."/>
        </authorList>
    </citation>
    <scope>NUCLEOTIDE SEQUENCE [LARGE SCALE GENOMIC DNA]</scope>
    <source>
        <tissue evidence="1">Muscle</tissue>
    </source>
</reference>
<sequence length="185" mass="20481">MGSGQIKPATLHSLSALFSWTAERDETPQSCYEDRAGEKSAVDPLFPCLPADRRDQMRCASPGWSQQVETPSLRGVRYSVLRGEGRCMRSDVITRDHYPPSTSLPYPTLLYRQKVPCSNYEGGGEPRGTAENTVKVVVHGERLSFRCRPSSRLGGRSEISDQSVSDKLGTLMFVSANDQAHESWA</sequence>
<evidence type="ECO:0000313" key="2">
    <source>
        <dbReference type="Proteomes" id="UP000324222"/>
    </source>
</evidence>
<protein>
    <submittedName>
        <fullName evidence="1">Uncharacterized protein</fullName>
    </submittedName>
</protein>
<dbReference type="Proteomes" id="UP000324222">
    <property type="component" value="Unassembled WGS sequence"/>
</dbReference>
<dbReference type="EMBL" id="VSRR010004015">
    <property type="protein sequence ID" value="MPC38223.1"/>
    <property type="molecule type" value="Genomic_DNA"/>
</dbReference>
<proteinExistence type="predicted"/>
<evidence type="ECO:0000313" key="1">
    <source>
        <dbReference type="EMBL" id="MPC38223.1"/>
    </source>
</evidence>